<dbReference type="EMBL" id="CAJVPQ010001663">
    <property type="protein sequence ID" value="CAG8564120.1"/>
    <property type="molecule type" value="Genomic_DNA"/>
</dbReference>
<comment type="caution">
    <text evidence="1">The sequence shown here is derived from an EMBL/GenBank/DDBJ whole genome shotgun (WGS) entry which is preliminary data.</text>
</comment>
<evidence type="ECO:0000313" key="2">
    <source>
        <dbReference type="Proteomes" id="UP000789570"/>
    </source>
</evidence>
<proteinExistence type="predicted"/>
<reference evidence="1" key="1">
    <citation type="submission" date="2021-06" db="EMBL/GenBank/DDBJ databases">
        <authorList>
            <person name="Kallberg Y."/>
            <person name="Tangrot J."/>
            <person name="Rosling A."/>
        </authorList>
    </citation>
    <scope>NUCLEOTIDE SEQUENCE</scope>
    <source>
        <strain evidence="1">UK204</strain>
    </source>
</reference>
<name>A0A9N9FXD1_9GLOM</name>
<protein>
    <submittedName>
        <fullName evidence="1">13777_t:CDS:1</fullName>
    </submittedName>
</protein>
<gene>
    <name evidence="1" type="ORF">FCALED_LOCUS6759</name>
</gene>
<keyword evidence="2" id="KW-1185">Reference proteome</keyword>
<dbReference type="AlphaFoldDB" id="A0A9N9FXD1"/>
<accession>A0A9N9FXD1</accession>
<dbReference type="Proteomes" id="UP000789570">
    <property type="component" value="Unassembled WGS sequence"/>
</dbReference>
<evidence type="ECO:0000313" key="1">
    <source>
        <dbReference type="EMBL" id="CAG8564120.1"/>
    </source>
</evidence>
<sequence>MRYQYIQNSFGEVVGKRGYFKSKIRVTMKLMKKQEVMNEAYITITGLEAYHPTQYSTSDEFLRGRVELAR</sequence>
<organism evidence="1 2">
    <name type="scientific">Funneliformis caledonium</name>
    <dbReference type="NCBI Taxonomy" id="1117310"/>
    <lineage>
        <taxon>Eukaryota</taxon>
        <taxon>Fungi</taxon>
        <taxon>Fungi incertae sedis</taxon>
        <taxon>Mucoromycota</taxon>
        <taxon>Glomeromycotina</taxon>
        <taxon>Glomeromycetes</taxon>
        <taxon>Glomerales</taxon>
        <taxon>Glomeraceae</taxon>
        <taxon>Funneliformis</taxon>
    </lineage>
</organism>